<dbReference type="Gene3D" id="1.20.1250.10">
    <property type="match status" value="1"/>
</dbReference>
<dbReference type="EMBL" id="CADEAL010004497">
    <property type="protein sequence ID" value="CAB1460870.1"/>
    <property type="molecule type" value="Genomic_DNA"/>
</dbReference>
<dbReference type="SUPFAM" id="SSF47266">
    <property type="entry name" value="4-helical cytokines"/>
    <property type="match status" value="1"/>
</dbReference>
<dbReference type="InterPro" id="IPR009079">
    <property type="entry name" value="4_helix_cytokine-like_core"/>
</dbReference>
<proteinExistence type="predicted"/>
<gene>
    <name evidence="2" type="ORF">PLEPLA_LOCUS48743</name>
</gene>
<feature type="chain" id="PRO_5040347814" evidence="1">
    <location>
        <begin position="19"/>
        <end position="207"/>
    </location>
</feature>
<protein>
    <submittedName>
        <fullName evidence="2">Uncharacterized protein</fullName>
    </submittedName>
</protein>
<evidence type="ECO:0000313" key="3">
    <source>
        <dbReference type="Proteomes" id="UP001153269"/>
    </source>
</evidence>
<dbReference type="InterPro" id="IPR040117">
    <property type="entry name" value="GCSF/MGF"/>
</dbReference>
<accession>A0A9N7W5M3</accession>
<dbReference type="PANTHER" id="PTHR10511">
    <property type="entry name" value="GRANULOCYTE COLONY-STIMULATING FACTOR"/>
    <property type="match status" value="1"/>
</dbReference>
<evidence type="ECO:0000256" key="1">
    <source>
        <dbReference type="SAM" id="SignalP"/>
    </source>
</evidence>
<keyword evidence="1" id="KW-0732">Signal</keyword>
<name>A0A9N7W5M3_PLEPL</name>
<evidence type="ECO:0000313" key="2">
    <source>
        <dbReference type="EMBL" id="CAB1460870.1"/>
    </source>
</evidence>
<sequence>MNILIAFAFRCLAMATLARSAPLPGGSTLVEGPQFQKLVQQSCSLAHKILLSVPDAHRSCIHTETLQLNSTDNTKLEIMAANIGILPAPVLRAVSENFTLNTCLTRMSEGLQLHWALLSAISERLQSQNKVTELMADIRDLTIQINKMLQKNGAVQPSPTPVVLRLHGEYEVQVAAHLTLVQLQAFGRDAIRCLRNLDQSHEEEAES</sequence>
<dbReference type="PANTHER" id="PTHR10511:SF2">
    <property type="entry name" value="GRANULOCYTE COLONY-STIMULATING FACTOR"/>
    <property type="match status" value="1"/>
</dbReference>
<feature type="signal peptide" evidence="1">
    <location>
        <begin position="1"/>
        <end position="18"/>
    </location>
</feature>
<keyword evidence="3" id="KW-1185">Reference proteome</keyword>
<dbReference type="Proteomes" id="UP001153269">
    <property type="component" value="Unassembled WGS sequence"/>
</dbReference>
<dbReference type="AlphaFoldDB" id="A0A9N7W5M3"/>
<dbReference type="GO" id="GO:0005125">
    <property type="term" value="F:cytokine activity"/>
    <property type="evidence" value="ECO:0007669"/>
    <property type="project" value="InterPro"/>
</dbReference>
<comment type="caution">
    <text evidence="2">The sequence shown here is derived from an EMBL/GenBank/DDBJ whole genome shotgun (WGS) entry which is preliminary data.</text>
</comment>
<reference evidence="2" key="1">
    <citation type="submission" date="2020-03" db="EMBL/GenBank/DDBJ databases">
        <authorList>
            <person name="Weist P."/>
        </authorList>
    </citation>
    <scope>NUCLEOTIDE SEQUENCE</scope>
</reference>
<dbReference type="GO" id="GO:0045639">
    <property type="term" value="P:positive regulation of myeloid cell differentiation"/>
    <property type="evidence" value="ECO:0007669"/>
    <property type="project" value="InterPro"/>
</dbReference>
<organism evidence="2 3">
    <name type="scientific">Pleuronectes platessa</name>
    <name type="common">European plaice</name>
    <dbReference type="NCBI Taxonomy" id="8262"/>
    <lineage>
        <taxon>Eukaryota</taxon>
        <taxon>Metazoa</taxon>
        <taxon>Chordata</taxon>
        <taxon>Craniata</taxon>
        <taxon>Vertebrata</taxon>
        <taxon>Euteleostomi</taxon>
        <taxon>Actinopterygii</taxon>
        <taxon>Neopterygii</taxon>
        <taxon>Teleostei</taxon>
        <taxon>Neoteleostei</taxon>
        <taxon>Acanthomorphata</taxon>
        <taxon>Carangaria</taxon>
        <taxon>Pleuronectiformes</taxon>
        <taxon>Pleuronectoidei</taxon>
        <taxon>Pleuronectidae</taxon>
        <taxon>Pleuronectes</taxon>
    </lineage>
</organism>